<dbReference type="InterPro" id="IPR036365">
    <property type="entry name" value="PGBD-like_sf"/>
</dbReference>
<dbReference type="Gene3D" id="1.10.101.10">
    <property type="entry name" value="PGBD-like superfamily/PGBD"/>
    <property type="match status" value="2"/>
</dbReference>
<dbReference type="GO" id="GO:0030288">
    <property type="term" value="C:outer membrane-bounded periplasmic space"/>
    <property type="evidence" value="ECO:0007669"/>
    <property type="project" value="TreeGrafter"/>
</dbReference>
<evidence type="ECO:0000313" key="4">
    <source>
        <dbReference type="Proteomes" id="UP000422764"/>
    </source>
</evidence>
<dbReference type="CDD" id="cd02696">
    <property type="entry name" value="MurNAc-LAA"/>
    <property type="match status" value="1"/>
</dbReference>
<dbReference type="PANTHER" id="PTHR30404">
    <property type="entry name" value="N-ACETYLMURAMOYL-L-ALANINE AMIDASE"/>
    <property type="match status" value="1"/>
</dbReference>
<evidence type="ECO:0000313" key="3">
    <source>
        <dbReference type="EMBL" id="QGU95681.1"/>
    </source>
</evidence>
<dbReference type="GO" id="GO:0008745">
    <property type="term" value="F:N-acetylmuramoyl-L-alanine amidase activity"/>
    <property type="evidence" value="ECO:0007669"/>
    <property type="project" value="InterPro"/>
</dbReference>
<protein>
    <recommendedName>
        <fullName evidence="2">MurNAc-LAA domain-containing protein</fullName>
    </recommendedName>
</protein>
<organism evidence="3 4">
    <name type="scientific">Clostridium bovifaecis</name>
    <dbReference type="NCBI Taxonomy" id="2184719"/>
    <lineage>
        <taxon>Bacteria</taxon>
        <taxon>Bacillati</taxon>
        <taxon>Bacillota</taxon>
        <taxon>Clostridia</taxon>
        <taxon>Eubacteriales</taxon>
        <taxon>Clostridiaceae</taxon>
        <taxon>Clostridium</taxon>
    </lineage>
</organism>
<feature type="domain" description="MurNAc-LAA" evidence="2">
    <location>
        <begin position="61"/>
        <end position="172"/>
    </location>
</feature>
<dbReference type="PANTHER" id="PTHR30404:SF0">
    <property type="entry name" value="N-ACETYLMURAMOYL-L-ALANINE AMIDASE AMIC"/>
    <property type="match status" value="1"/>
</dbReference>
<dbReference type="AlphaFoldDB" id="A0A6I6EZL2"/>
<dbReference type="InterPro" id="IPR002508">
    <property type="entry name" value="MurNAc-LAA_cat"/>
</dbReference>
<sequence>MKIYIDPGHGGNDSGAVGNGLVEKNLNLDISLKEKALFEKLGHTVRMSRTADKSVPLSTRTDEANFWGADIFISNHINSGGGVGVEVWHSIYGGKGKEYAARVERSLSEIFKSRGLKSREGRGGDYLYVIRTAKMPAILIEFGFIDSIEDTSKLKQEDIRQKCAEAVVYGVLGQNLPKVSNSPRVEIESPVLKRLVKYTAPMMKGEDIKLIQKRLNELGFHKGYIDGIYGRNTEAAVRAFQKAKALTVDGIVGEKTWNSLMNSASKPKSELKRLLRYTIPMMSGEDVKIVQQKLNQLGFNAGVADGIYGKNTEAAVKRFQGAKGIAVDGIVGQSTWKVLF</sequence>
<dbReference type="Pfam" id="PF01520">
    <property type="entry name" value="Amidase_3"/>
    <property type="match status" value="1"/>
</dbReference>
<proteinExistence type="predicted"/>
<accession>A0A6I6EZL2</accession>
<dbReference type="Proteomes" id="UP000422764">
    <property type="component" value="Chromosome"/>
</dbReference>
<keyword evidence="1" id="KW-0378">Hydrolase</keyword>
<gene>
    <name evidence="3" type="ORF">GOM49_11795</name>
</gene>
<evidence type="ECO:0000259" key="2">
    <source>
        <dbReference type="SMART" id="SM00646"/>
    </source>
</evidence>
<dbReference type="InterPro" id="IPR050695">
    <property type="entry name" value="N-acetylmuramoyl_amidase_3"/>
</dbReference>
<dbReference type="Gene3D" id="3.40.630.40">
    <property type="entry name" value="Zn-dependent exopeptidases"/>
    <property type="match status" value="1"/>
</dbReference>
<evidence type="ECO:0000256" key="1">
    <source>
        <dbReference type="ARBA" id="ARBA00022801"/>
    </source>
</evidence>
<dbReference type="Pfam" id="PF01471">
    <property type="entry name" value="PG_binding_1"/>
    <property type="match status" value="2"/>
</dbReference>
<keyword evidence="4" id="KW-1185">Reference proteome</keyword>
<dbReference type="InterPro" id="IPR036366">
    <property type="entry name" value="PGBDSf"/>
</dbReference>
<name>A0A6I6EZL2_9CLOT</name>
<dbReference type="SUPFAM" id="SSF53187">
    <property type="entry name" value="Zn-dependent exopeptidases"/>
    <property type="match status" value="1"/>
</dbReference>
<dbReference type="EMBL" id="CP046522">
    <property type="protein sequence ID" value="QGU95681.1"/>
    <property type="molecule type" value="Genomic_DNA"/>
</dbReference>
<dbReference type="GO" id="GO:0009253">
    <property type="term" value="P:peptidoglycan catabolic process"/>
    <property type="evidence" value="ECO:0007669"/>
    <property type="project" value="InterPro"/>
</dbReference>
<dbReference type="SUPFAM" id="SSF47090">
    <property type="entry name" value="PGBD-like"/>
    <property type="match status" value="2"/>
</dbReference>
<dbReference type="SMART" id="SM00646">
    <property type="entry name" value="Ami_3"/>
    <property type="match status" value="1"/>
</dbReference>
<reference evidence="3 4" key="1">
    <citation type="submission" date="2019-12" db="EMBL/GenBank/DDBJ databases">
        <title>Genome sequenceing of Clostridium bovifaecis.</title>
        <authorList>
            <person name="Yao Y."/>
        </authorList>
    </citation>
    <scope>NUCLEOTIDE SEQUENCE [LARGE SCALE GENOMIC DNA]</scope>
    <source>
        <strain evidence="3 4">BXX</strain>
    </source>
</reference>
<dbReference type="InterPro" id="IPR002477">
    <property type="entry name" value="Peptidoglycan-bd-like"/>
</dbReference>